<dbReference type="GO" id="GO:0032259">
    <property type="term" value="P:methylation"/>
    <property type="evidence" value="ECO:0007669"/>
    <property type="project" value="UniProtKB-KW"/>
</dbReference>
<comment type="similarity">
    <text evidence="5">Belongs to the class I-like SAM-binding methyltransferase superfamily. EFM5 family.</text>
</comment>
<accession>A0A1L0FHU1</accession>
<keyword evidence="4 5" id="KW-0808">Transferase</keyword>
<evidence type="ECO:0000256" key="3">
    <source>
        <dbReference type="ARBA" id="ARBA00022603"/>
    </source>
</evidence>
<dbReference type="PANTHER" id="PTHR13200:SF0">
    <property type="entry name" value="EEF1A LYSINE METHYLTRANSFERASE 1"/>
    <property type="match status" value="1"/>
</dbReference>
<feature type="coiled-coil region" evidence="6">
    <location>
        <begin position="19"/>
        <end position="53"/>
    </location>
</feature>
<protein>
    <recommendedName>
        <fullName evidence="5">Protein-lysine N-methyltransferase EFM5</fullName>
        <ecNumber evidence="5">2.1.1.-</ecNumber>
    </recommendedName>
    <alternativeName>
        <fullName evidence="5">Elongation factor methyltransferase 5</fullName>
    </alternativeName>
</protein>
<proteinExistence type="inferred from homology"/>
<sequence>MSNSDSESEYELSLSLDTLKALQDFKLEEEERIKEFEKLEKAAEEDYELTKEKRQKGMDLFKEDWQLSQFWYSNETAETLARALLEGADKDTHIAIVSAPSVYAAIKKIELQEELPTEHIFLFEYDKRFEVMAGKEHFVFYDFADPENFRDDIKGTIDRLLIDPPFLNENCQTKSSVTAHSLLKHDLKSSSKSLLTNHDVEKHRLISCTGERMKDIMKQVYNGIQITDFLPEHANGLSNEFRCYADFECSQWKFSKD</sequence>
<dbReference type="Proteomes" id="UP000183365">
    <property type="component" value="Unassembled WGS sequence"/>
</dbReference>
<dbReference type="InterPro" id="IPR041370">
    <property type="entry name" value="Mlase_EEF1AKMT1/ZCCHC4"/>
</dbReference>
<dbReference type="AlphaFoldDB" id="A0A1L0FHU1"/>
<evidence type="ECO:0000256" key="5">
    <source>
        <dbReference type="HAMAP-Rule" id="MF_03187"/>
    </source>
</evidence>
<gene>
    <name evidence="5" type="primary">EFM5</name>
    <name evidence="7" type="ORF">HGUI_01358</name>
</gene>
<comment type="subcellular location">
    <subcellularLocation>
        <location evidence="1 5">Cytoplasm</location>
    </subcellularLocation>
</comment>
<keyword evidence="8" id="KW-1185">Reference proteome</keyword>
<dbReference type="HAMAP" id="MF_03187">
    <property type="entry name" value="Methyltr_EFM5"/>
    <property type="match status" value="1"/>
</dbReference>
<keyword evidence="3 5" id="KW-0489">Methyltransferase</keyword>
<reference evidence="8" key="1">
    <citation type="submission" date="2016-11" db="EMBL/GenBank/DDBJ databases">
        <authorList>
            <person name="Guldener U."/>
        </authorList>
    </citation>
    <scope>NUCLEOTIDE SEQUENCE [LARGE SCALE GENOMIC DNA]</scope>
</reference>
<dbReference type="GO" id="GO:0005737">
    <property type="term" value="C:cytoplasm"/>
    <property type="evidence" value="ECO:0007669"/>
    <property type="project" value="UniProtKB-SubCell"/>
</dbReference>
<organism evidence="7 8">
    <name type="scientific">Hanseniaspora guilliermondii</name>
    <dbReference type="NCBI Taxonomy" id="56406"/>
    <lineage>
        <taxon>Eukaryota</taxon>
        <taxon>Fungi</taxon>
        <taxon>Dikarya</taxon>
        <taxon>Ascomycota</taxon>
        <taxon>Saccharomycotina</taxon>
        <taxon>Saccharomycetes</taxon>
        <taxon>Saccharomycodales</taxon>
        <taxon>Saccharomycodaceae</taxon>
        <taxon>Hanseniaspora</taxon>
    </lineage>
</organism>
<dbReference type="PANTHER" id="PTHR13200">
    <property type="entry name" value="EEF1A LYSINE METHYLTRANSFERASE 1"/>
    <property type="match status" value="1"/>
</dbReference>
<dbReference type="InterPro" id="IPR019369">
    <property type="entry name" value="Efm5/EEF1AKMT1"/>
</dbReference>
<evidence type="ECO:0000256" key="6">
    <source>
        <dbReference type="SAM" id="Coils"/>
    </source>
</evidence>
<name>A0A1L0FHU1_9ASCO</name>
<dbReference type="EMBL" id="FQNF01000018">
    <property type="protein sequence ID" value="SGZ39158.1"/>
    <property type="molecule type" value="Genomic_DNA"/>
</dbReference>
<evidence type="ECO:0000313" key="8">
    <source>
        <dbReference type="Proteomes" id="UP000183365"/>
    </source>
</evidence>
<evidence type="ECO:0000313" key="7">
    <source>
        <dbReference type="EMBL" id="SGZ39158.1"/>
    </source>
</evidence>
<keyword evidence="6" id="KW-0175">Coiled coil</keyword>
<comment type="function">
    <text evidence="5">S-adenosyl-L-methionine-dependent protein-lysine N-methyltransferase that trimethylates elongation factor 1-alpha at 'Lys-79'.</text>
</comment>
<evidence type="ECO:0000256" key="4">
    <source>
        <dbReference type="ARBA" id="ARBA00022679"/>
    </source>
</evidence>
<dbReference type="OrthoDB" id="206354at2759"/>
<keyword evidence="2 5" id="KW-0963">Cytoplasm</keyword>
<dbReference type="GO" id="GO:0016279">
    <property type="term" value="F:protein-lysine N-methyltransferase activity"/>
    <property type="evidence" value="ECO:0007669"/>
    <property type="project" value="UniProtKB-UniRule"/>
</dbReference>
<dbReference type="VEuPathDB" id="FungiDB:HGUI_01358"/>
<evidence type="ECO:0000256" key="1">
    <source>
        <dbReference type="ARBA" id="ARBA00004496"/>
    </source>
</evidence>
<dbReference type="EC" id="2.1.1.-" evidence="5"/>
<dbReference type="Pfam" id="PF10237">
    <property type="entry name" value="N6-adenineMlase"/>
    <property type="match status" value="1"/>
</dbReference>
<evidence type="ECO:0000256" key="2">
    <source>
        <dbReference type="ARBA" id="ARBA00022490"/>
    </source>
</evidence>